<accession>A0ABD1ZR70</accession>
<proteinExistence type="predicted"/>
<evidence type="ECO:0000313" key="1">
    <source>
        <dbReference type="EMBL" id="KAL2653830.1"/>
    </source>
</evidence>
<reference evidence="1 2" key="1">
    <citation type="submission" date="2024-09" db="EMBL/GenBank/DDBJ databases">
        <title>Chromosome-scale assembly of Riccia fluitans.</title>
        <authorList>
            <person name="Paukszto L."/>
            <person name="Sawicki J."/>
            <person name="Karawczyk K."/>
            <person name="Piernik-Szablinska J."/>
            <person name="Szczecinska M."/>
            <person name="Mazdziarz M."/>
        </authorList>
    </citation>
    <scope>NUCLEOTIDE SEQUENCE [LARGE SCALE GENOMIC DNA]</scope>
    <source>
        <strain evidence="1">Rf_01</strain>
        <tissue evidence="1">Aerial parts of the thallus</tissue>
    </source>
</reference>
<organism evidence="1 2">
    <name type="scientific">Riccia fluitans</name>
    <dbReference type="NCBI Taxonomy" id="41844"/>
    <lineage>
        <taxon>Eukaryota</taxon>
        <taxon>Viridiplantae</taxon>
        <taxon>Streptophyta</taxon>
        <taxon>Embryophyta</taxon>
        <taxon>Marchantiophyta</taxon>
        <taxon>Marchantiopsida</taxon>
        <taxon>Marchantiidae</taxon>
        <taxon>Marchantiales</taxon>
        <taxon>Ricciaceae</taxon>
        <taxon>Riccia</taxon>
    </lineage>
</organism>
<comment type="caution">
    <text evidence="1">The sequence shown here is derived from an EMBL/GenBank/DDBJ whole genome shotgun (WGS) entry which is preliminary data.</text>
</comment>
<evidence type="ECO:0000313" key="2">
    <source>
        <dbReference type="Proteomes" id="UP001605036"/>
    </source>
</evidence>
<name>A0ABD1ZR70_9MARC</name>
<keyword evidence="2" id="KW-1185">Reference proteome</keyword>
<dbReference type="EMBL" id="JBHFFA010000001">
    <property type="protein sequence ID" value="KAL2653830.1"/>
    <property type="molecule type" value="Genomic_DNA"/>
</dbReference>
<sequence length="117" mass="13404">MEGVSGLLTEVAKWNCQDKLGRVWFHRLHRLNPSALKMTIAGAVEIVVIDMTKLYALVLYMTAFLTTPARVFRIFGLPVTPYRRFPSNQRLVEYLEHLDRVGPWCNTLVDTTDSKGH</sequence>
<dbReference type="Proteomes" id="UP001605036">
    <property type="component" value="Unassembled WGS sequence"/>
</dbReference>
<gene>
    <name evidence="1" type="ORF">R1flu_021958</name>
</gene>
<dbReference type="AlphaFoldDB" id="A0ABD1ZR70"/>
<protein>
    <submittedName>
        <fullName evidence="1">Uncharacterized protein</fullName>
    </submittedName>
</protein>